<dbReference type="AlphaFoldDB" id="R1AT46"/>
<comment type="caution">
    <text evidence="2">The sequence shown here is derived from an EMBL/GenBank/DDBJ whole genome shotgun (WGS) entry which is preliminary data.</text>
</comment>
<dbReference type="OrthoDB" id="9780488at2"/>
<dbReference type="Proteomes" id="UP000013378">
    <property type="component" value="Unassembled WGS sequence"/>
</dbReference>
<reference evidence="2 3" key="1">
    <citation type="journal article" date="2015" name="Geomicrobiol. J.">
        <title>Caldisalinibacter kiritimatiensis gen. nov., sp. nov., a moderately thermohalophilic thiosulfate-reducing bacterium from a hypersaline microbial mat.</title>
        <authorList>
            <person name="Ben Hania W."/>
            <person name="Joseph M."/>
            <person name="Fiebig A."/>
            <person name="Bunk B."/>
            <person name="Klenk H.-P."/>
            <person name="Fardeau M.-L."/>
            <person name="Spring S."/>
        </authorList>
    </citation>
    <scope>NUCLEOTIDE SEQUENCE [LARGE SCALE GENOMIC DNA]</scope>
    <source>
        <strain evidence="2 3">L21-TH-D2</strain>
    </source>
</reference>
<dbReference type="RefSeq" id="WP_006315680.1">
    <property type="nucleotide sequence ID" value="NZ_ARZA01000236.1"/>
</dbReference>
<protein>
    <submittedName>
        <fullName evidence="2">Radical SAM domain protein</fullName>
    </submittedName>
</protein>
<dbReference type="InterPro" id="IPR018768">
    <property type="entry name" value="DUF2344"/>
</dbReference>
<evidence type="ECO:0000259" key="1">
    <source>
        <dbReference type="Pfam" id="PF10105"/>
    </source>
</evidence>
<proteinExistence type="predicted"/>
<evidence type="ECO:0000313" key="3">
    <source>
        <dbReference type="Proteomes" id="UP000013378"/>
    </source>
</evidence>
<accession>R1AT46</accession>
<feature type="domain" description="DUF2344" evidence="1">
    <location>
        <begin position="3"/>
        <end position="194"/>
    </location>
</feature>
<organism evidence="2 3">
    <name type="scientific">Caldisalinibacter kiritimatiensis</name>
    <dbReference type="NCBI Taxonomy" id="1304284"/>
    <lineage>
        <taxon>Bacteria</taxon>
        <taxon>Bacillati</taxon>
        <taxon>Bacillota</taxon>
        <taxon>Tissierellia</taxon>
        <taxon>Tissierellales</taxon>
        <taxon>Thermohalobacteraceae</taxon>
        <taxon>Caldisalinibacter</taxon>
    </lineage>
</organism>
<gene>
    <name evidence="2" type="ORF">L21TH_2121</name>
</gene>
<name>R1AT46_9FIRM</name>
<dbReference type="eggNOG" id="COG5011">
    <property type="taxonomic scope" value="Bacteria"/>
</dbReference>
<keyword evidence="3" id="KW-1185">Reference proteome</keyword>
<evidence type="ECO:0000313" key="2">
    <source>
        <dbReference type="EMBL" id="EOC99816.1"/>
    </source>
</evidence>
<dbReference type="STRING" id="1304284.L21TH_2121"/>
<dbReference type="EMBL" id="ARZA01000236">
    <property type="protein sequence ID" value="EOC99816.1"/>
    <property type="molecule type" value="Genomic_DNA"/>
</dbReference>
<dbReference type="Pfam" id="PF10105">
    <property type="entry name" value="DUF2344"/>
    <property type="match status" value="1"/>
</dbReference>
<sequence length="233" mass="27067">MIKIRAKFKKEKDMKYISHLDLMRMLQRAFRRADIPIKYSEGYNPHPKISLASALSLGISSTGEYMDIEMEKKINVDDFIKKLNNVLPEGVEIIKAEYVNNKKSLVSEISWAMYAIEFELYEGITKEDVEDNIKGFLEKAQIILKKKKKKRGRIVNREVNVREFIKDISILMFEDDRIVLKTNLKTGSRGNLKPQDLIKLLKKYTDISIVEDSIKIHRLELFVDSEKGIATPL</sequence>
<dbReference type="NCBIfam" id="TIGR03936">
    <property type="entry name" value="sam_1_link_chp"/>
    <property type="match status" value="1"/>
</dbReference>